<accession>A0A6A4RP02</accession>
<dbReference type="AlphaFoldDB" id="A0A6A4RP02"/>
<reference evidence="1 2" key="1">
    <citation type="submission" date="2019-12" db="EMBL/GenBank/DDBJ databases">
        <authorList>
            <person name="Zhang Y.-J."/>
        </authorList>
    </citation>
    <scope>NUCLEOTIDE SEQUENCE [LARGE SCALE GENOMIC DNA]</scope>
    <source>
        <strain evidence="1 2">H18S-6</strain>
    </source>
</reference>
<sequence length="107" mass="11369">MASIAVAESACEGFLDSSAGTSLVKHDKITMGLDCLEQSIREFQGITVVLEEERASLRSKLEELVSTEIKLMRIANSIPSGAVIAFDVFEGCPPGWTLLKPLAGGVS</sequence>
<proteinExistence type="predicted"/>
<protein>
    <submittedName>
        <fullName evidence="1">Uncharacterized protein</fullName>
    </submittedName>
</protein>
<organism evidence="1 2">
    <name type="scientific">Parasedimentitalea maritima</name>
    <dbReference type="NCBI Taxonomy" id="2578117"/>
    <lineage>
        <taxon>Bacteria</taxon>
        <taxon>Pseudomonadati</taxon>
        <taxon>Pseudomonadota</taxon>
        <taxon>Alphaproteobacteria</taxon>
        <taxon>Rhodobacterales</taxon>
        <taxon>Paracoccaceae</taxon>
        <taxon>Parasedimentitalea</taxon>
    </lineage>
</organism>
<gene>
    <name evidence="1" type="ORF">GP644_05450</name>
</gene>
<dbReference type="RefSeq" id="WP_158977757.1">
    <property type="nucleotide sequence ID" value="NZ_WSFO01000002.1"/>
</dbReference>
<dbReference type="Proteomes" id="UP000441586">
    <property type="component" value="Unassembled WGS sequence"/>
</dbReference>
<evidence type="ECO:0000313" key="1">
    <source>
        <dbReference type="EMBL" id="KAE9631751.1"/>
    </source>
</evidence>
<name>A0A6A4RP02_9RHOB</name>
<dbReference type="EMBL" id="WSFO01000002">
    <property type="protein sequence ID" value="KAE9631751.1"/>
    <property type="molecule type" value="Genomic_DNA"/>
</dbReference>
<comment type="caution">
    <text evidence="1">The sequence shown here is derived from an EMBL/GenBank/DDBJ whole genome shotgun (WGS) entry which is preliminary data.</text>
</comment>
<evidence type="ECO:0000313" key="2">
    <source>
        <dbReference type="Proteomes" id="UP000441586"/>
    </source>
</evidence>